<feature type="signal peptide" evidence="1">
    <location>
        <begin position="1"/>
        <end position="27"/>
    </location>
</feature>
<keyword evidence="1" id="KW-0732">Signal</keyword>
<evidence type="ECO:0000256" key="1">
    <source>
        <dbReference type="SAM" id="SignalP"/>
    </source>
</evidence>
<comment type="caution">
    <text evidence="2">The sequence shown here is derived from an EMBL/GenBank/DDBJ whole genome shotgun (WGS) entry which is preliminary data.</text>
</comment>
<organism evidence="2 3">
    <name type="scientific">Acidaminococcus intestini</name>
    <dbReference type="NCBI Taxonomy" id="187327"/>
    <lineage>
        <taxon>Bacteria</taxon>
        <taxon>Bacillati</taxon>
        <taxon>Bacillota</taxon>
        <taxon>Negativicutes</taxon>
        <taxon>Acidaminococcales</taxon>
        <taxon>Acidaminococcaceae</taxon>
        <taxon>Acidaminococcus</taxon>
    </lineage>
</organism>
<dbReference type="Proteomes" id="UP000754226">
    <property type="component" value="Unassembled WGS sequence"/>
</dbReference>
<dbReference type="EMBL" id="JAGZCZ010000009">
    <property type="protein sequence ID" value="MBS5520244.1"/>
    <property type="molecule type" value="Genomic_DNA"/>
</dbReference>
<protein>
    <submittedName>
        <fullName evidence="2">Uncharacterized protein</fullName>
    </submittedName>
</protein>
<evidence type="ECO:0000313" key="3">
    <source>
        <dbReference type="Proteomes" id="UP000754226"/>
    </source>
</evidence>
<name>A0A943ELP0_9FIRM</name>
<feature type="non-terminal residue" evidence="2">
    <location>
        <position position="62"/>
    </location>
</feature>
<reference evidence="2" key="1">
    <citation type="submission" date="2021-02" db="EMBL/GenBank/DDBJ databases">
        <title>Infant gut strain persistence is associated with maternal origin, phylogeny, and functional potential including surface adhesion and iron acquisition.</title>
        <authorList>
            <person name="Lou Y.C."/>
        </authorList>
    </citation>
    <scope>NUCLEOTIDE SEQUENCE</scope>
    <source>
        <strain evidence="2">L3_106_000M1_dasL3_106_000M1_concoct_15</strain>
    </source>
</reference>
<dbReference type="AlphaFoldDB" id="A0A943ELP0"/>
<accession>A0A943ELP0</accession>
<gene>
    <name evidence="2" type="ORF">KHX13_07985</name>
</gene>
<sequence length="62" mass="6819">MHRKKPSCCRILAALVILSLHTGSVYAEEHTYGTIAGPNHVSATDDGDITAEGINGWHWEWT</sequence>
<evidence type="ECO:0000313" key="2">
    <source>
        <dbReference type="EMBL" id="MBS5520244.1"/>
    </source>
</evidence>
<proteinExistence type="predicted"/>
<feature type="chain" id="PRO_5037829058" evidence="1">
    <location>
        <begin position="28"/>
        <end position="62"/>
    </location>
</feature>